<keyword evidence="1" id="KW-0812">Transmembrane</keyword>
<dbReference type="AlphaFoldDB" id="A0A5B8R468"/>
<keyword evidence="1" id="KW-1133">Transmembrane helix</keyword>
<proteinExistence type="predicted"/>
<dbReference type="KEGG" id="sdeo:D0436_21320"/>
<dbReference type="Proteomes" id="UP000321124">
    <property type="component" value="Chromosome"/>
</dbReference>
<accession>A0A5B8R468</accession>
<evidence type="ECO:0000256" key="1">
    <source>
        <dbReference type="SAM" id="Phobius"/>
    </source>
</evidence>
<evidence type="ECO:0000313" key="2">
    <source>
        <dbReference type="EMBL" id="QDZ92796.1"/>
    </source>
</evidence>
<evidence type="ECO:0000313" key="3">
    <source>
        <dbReference type="Proteomes" id="UP000321124"/>
    </source>
</evidence>
<sequence length="98" mass="11149">MDGELGMSSQELAALDKAIAKGKWFFILVVGVLSWGCMTSLVVAAIHYLTSDTSFWGELARALYIYPATGILFGWFAWVQLQRKRDRLRAEHYQPHNQ</sequence>
<feature type="transmembrane region" description="Helical" evidence="1">
    <location>
        <begin position="61"/>
        <end position="79"/>
    </location>
</feature>
<dbReference type="RefSeq" id="WP_208660612.1">
    <property type="nucleotide sequence ID" value="NZ_CP031775.2"/>
</dbReference>
<protein>
    <submittedName>
        <fullName evidence="2">Uncharacterized protein</fullName>
    </submittedName>
</protein>
<gene>
    <name evidence="2" type="ORF">D0436_21320</name>
</gene>
<dbReference type="EMBL" id="CP031775">
    <property type="protein sequence ID" value="QDZ92796.1"/>
    <property type="molecule type" value="Genomic_DNA"/>
</dbReference>
<feature type="transmembrane region" description="Helical" evidence="1">
    <location>
        <begin position="24"/>
        <end position="49"/>
    </location>
</feature>
<keyword evidence="1" id="KW-0472">Membrane</keyword>
<name>A0A5B8R468_9GAMM</name>
<reference evidence="2 3" key="1">
    <citation type="journal article" date="2019" name="Ecotoxicol. Environ. Saf.">
        <title>Microbial characterization of heavy metal resistant bacterial strains isolated from an electroplating wastewater treatment plant.</title>
        <authorList>
            <person name="Cai X."/>
            <person name="Zheng X."/>
            <person name="Zhang D."/>
            <person name="Iqbal W."/>
            <person name="Liu C."/>
            <person name="Yang B."/>
            <person name="Zhao X."/>
            <person name="Lu X."/>
            <person name="Mao Y."/>
        </authorList>
    </citation>
    <scope>NUCLEOTIDE SEQUENCE [LARGE SCALE GENOMIC DNA]</scope>
    <source>
        <strain evidence="2 3">Ni1-3</strain>
    </source>
</reference>
<organism evidence="2 3">
    <name type="scientific">Shewanella decolorationis</name>
    <dbReference type="NCBI Taxonomy" id="256839"/>
    <lineage>
        <taxon>Bacteria</taxon>
        <taxon>Pseudomonadati</taxon>
        <taxon>Pseudomonadota</taxon>
        <taxon>Gammaproteobacteria</taxon>
        <taxon>Alteromonadales</taxon>
        <taxon>Shewanellaceae</taxon>
        <taxon>Shewanella</taxon>
    </lineage>
</organism>